<dbReference type="InterPro" id="IPR002822">
    <property type="entry name" value="Ni_insertion"/>
</dbReference>
<comment type="caution">
    <text evidence="4">The sequence shown here is derived from an EMBL/GenBank/DDBJ whole genome shotgun (WGS) entry which is preliminary data.</text>
</comment>
<evidence type="ECO:0000313" key="5">
    <source>
        <dbReference type="Proteomes" id="UP001500339"/>
    </source>
</evidence>
<comment type="similarity">
    <text evidence="3">Belongs to the LarC family.</text>
</comment>
<reference evidence="4 5" key="1">
    <citation type="journal article" date="2019" name="Int. J. Syst. Evol. Microbiol.">
        <title>The Global Catalogue of Microorganisms (GCM) 10K type strain sequencing project: providing services to taxonomists for standard genome sequencing and annotation.</title>
        <authorList>
            <consortium name="The Broad Institute Genomics Platform"/>
            <consortium name="The Broad Institute Genome Sequencing Center for Infectious Disease"/>
            <person name="Wu L."/>
            <person name="Ma J."/>
        </authorList>
    </citation>
    <scope>NUCLEOTIDE SEQUENCE [LARGE SCALE GENOMIC DNA]</scope>
    <source>
        <strain evidence="4 5">JCM 1405</strain>
    </source>
</reference>
<dbReference type="HAMAP" id="MF_01074">
    <property type="entry name" value="LarC"/>
    <property type="match status" value="1"/>
</dbReference>
<keyword evidence="2 3" id="KW-0456">Lyase</keyword>
<evidence type="ECO:0000256" key="2">
    <source>
        <dbReference type="ARBA" id="ARBA00023239"/>
    </source>
</evidence>
<dbReference type="Gene3D" id="3.10.20.300">
    <property type="entry name" value="mk0293 like domain"/>
    <property type="match status" value="1"/>
</dbReference>
<dbReference type="NCBIfam" id="TIGR00299">
    <property type="entry name" value="nickel pincer cofactor biosynthesis protein LarC"/>
    <property type="match status" value="1"/>
</dbReference>
<gene>
    <name evidence="3 4" type="primary">larC</name>
    <name evidence="4" type="ORF">GCM10008905_27230</name>
</gene>
<comment type="catalytic activity">
    <reaction evidence="3">
        <text>Ni(II)-pyridinium-3,5-bisthiocarboxylate mononucleotide = pyridinium-3,5-bisthiocarboxylate mononucleotide + Ni(2+)</text>
        <dbReference type="Rhea" id="RHEA:54784"/>
        <dbReference type="ChEBI" id="CHEBI:49786"/>
        <dbReference type="ChEBI" id="CHEBI:137372"/>
        <dbReference type="ChEBI" id="CHEBI:137373"/>
        <dbReference type="EC" id="4.99.1.12"/>
    </reaction>
</comment>
<dbReference type="Pfam" id="PF01969">
    <property type="entry name" value="Ni_insertion"/>
    <property type="match status" value="1"/>
</dbReference>
<protein>
    <recommendedName>
        <fullName evidence="3">Pyridinium-3,5-bisthiocarboxylic acid mononucleotide nickel insertion protein</fullName>
        <shortName evidence="3">P2TMN nickel insertion protein</shortName>
        <ecNumber evidence="3">4.99.1.12</ecNumber>
    </recommendedName>
    <alternativeName>
        <fullName evidence="3">Nickel-pincer cofactor biosynthesis protein LarC</fullName>
    </alternativeName>
</protein>
<comment type="function">
    <text evidence="3">Involved in the biosynthesis of a nickel-pincer cofactor ((SCS)Ni(II) pincer complex). Binds Ni(2+), and functions in nickel delivery to pyridinium-3,5-bisthiocarboxylic acid mononucleotide (P2TMN), to form the mature cofactor. Is thus probably required for the activation of nickel-pincer cofactor-dependent enzymes.</text>
</comment>
<dbReference type="PANTHER" id="PTHR36566">
    <property type="entry name" value="NICKEL INSERTION PROTEIN-RELATED"/>
    <property type="match status" value="1"/>
</dbReference>
<dbReference type="EMBL" id="BAAACF010000003">
    <property type="protein sequence ID" value="GAA0728402.1"/>
    <property type="molecule type" value="Genomic_DNA"/>
</dbReference>
<keyword evidence="5" id="KW-1185">Reference proteome</keyword>
<keyword evidence="1 3" id="KW-0533">Nickel</keyword>
<name>A0ABN1J4E7_9CLOT</name>
<dbReference type="RefSeq" id="WP_343770690.1">
    <property type="nucleotide sequence ID" value="NZ_BAAACF010000003.1"/>
</dbReference>
<accession>A0ABN1J4E7</accession>
<evidence type="ECO:0000256" key="3">
    <source>
        <dbReference type="HAMAP-Rule" id="MF_01074"/>
    </source>
</evidence>
<evidence type="ECO:0000313" key="4">
    <source>
        <dbReference type="EMBL" id="GAA0728402.1"/>
    </source>
</evidence>
<dbReference type="Gene3D" id="3.30.70.1380">
    <property type="entry name" value="Transcriptional regulatory protein pf0864 domain like"/>
    <property type="match status" value="1"/>
</dbReference>
<evidence type="ECO:0000256" key="1">
    <source>
        <dbReference type="ARBA" id="ARBA00022596"/>
    </source>
</evidence>
<dbReference type="Proteomes" id="UP001500339">
    <property type="component" value="Unassembled WGS sequence"/>
</dbReference>
<dbReference type="EC" id="4.99.1.12" evidence="3"/>
<dbReference type="PANTHER" id="PTHR36566:SF1">
    <property type="entry name" value="PYRIDINIUM-3,5-BISTHIOCARBOXYLIC ACID MONONUCLEOTIDE NICKEL INSERTION PROTEIN"/>
    <property type="match status" value="1"/>
</dbReference>
<proteinExistence type="inferred from homology"/>
<organism evidence="4 5">
    <name type="scientific">Clostridium malenominatum</name>
    <dbReference type="NCBI Taxonomy" id="1539"/>
    <lineage>
        <taxon>Bacteria</taxon>
        <taxon>Bacillati</taxon>
        <taxon>Bacillota</taxon>
        <taxon>Clostridia</taxon>
        <taxon>Eubacteriales</taxon>
        <taxon>Clostridiaceae</taxon>
        <taxon>Clostridium</taxon>
    </lineage>
</organism>
<sequence>MIVLYYDCFSGISGDMNLGAMIDLGVDEKYLLDELNKMHLHGYHIEITRDERKGITGTKVNVILEEHHHHDHDDAPGHDHHHHHEHRNLMDIEEIIYSSELSPKVKKLSMDMFNKIAKAESKIHGKTIEEVHFHEVGAVDSIVDIVGAAICYDFLKVDKVISSPIEVGKGFVNCAHGTFPVPAPATLEILKGIPIKKGNIPFEATTPTGAAILATFASEFREDLNINIHKTAYGIGHKDKGDIPNVLRVFLGEVESYEELYMLECNMDDMNPEIYPYVMEGLFKVGAIEVFLTPIIMKKGRPGVNLSVLYATSKEEEIKDLILKETTTLGFRKYKVQRQYLRRNIEYVNTKYGQVRIKNSYLKGEKIKSKPEYEDVKEIAEREGLPFREIYNNISEGQNGK</sequence>